<proteinExistence type="predicted"/>
<reference evidence="1" key="1">
    <citation type="journal article" date="2015" name="Nature">
        <title>Complex archaea that bridge the gap between prokaryotes and eukaryotes.</title>
        <authorList>
            <person name="Spang A."/>
            <person name="Saw J.H."/>
            <person name="Jorgensen S.L."/>
            <person name="Zaremba-Niedzwiedzka K."/>
            <person name="Martijn J."/>
            <person name="Lind A.E."/>
            <person name="van Eijk R."/>
            <person name="Schleper C."/>
            <person name="Guy L."/>
            <person name="Ettema T.J."/>
        </authorList>
    </citation>
    <scope>NUCLEOTIDE SEQUENCE</scope>
</reference>
<comment type="caution">
    <text evidence="1">The sequence shown here is derived from an EMBL/GenBank/DDBJ whole genome shotgun (WGS) entry which is preliminary data.</text>
</comment>
<evidence type="ECO:0000313" key="1">
    <source>
        <dbReference type="EMBL" id="KKN55360.1"/>
    </source>
</evidence>
<dbReference type="Gene3D" id="3.50.50.60">
    <property type="entry name" value="FAD/NAD(P)-binding domain"/>
    <property type="match status" value="1"/>
</dbReference>
<dbReference type="InterPro" id="IPR036188">
    <property type="entry name" value="FAD/NAD-bd_sf"/>
</dbReference>
<evidence type="ECO:0008006" key="2">
    <source>
        <dbReference type="Google" id="ProtNLM"/>
    </source>
</evidence>
<organism evidence="1">
    <name type="scientific">marine sediment metagenome</name>
    <dbReference type="NCBI Taxonomy" id="412755"/>
    <lineage>
        <taxon>unclassified sequences</taxon>
        <taxon>metagenomes</taxon>
        <taxon>ecological metagenomes</taxon>
    </lineage>
</organism>
<dbReference type="PANTHER" id="PTHR42685">
    <property type="entry name" value="GERANYLGERANYL DIPHOSPHATE REDUCTASE"/>
    <property type="match status" value="1"/>
</dbReference>
<protein>
    <recommendedName>
        <fullName evidence="2">FAD-binding domain-containing protein</fullName>
    </recommendedName>
</protein>
<accession>A0A0F9RFT4</accession>
<dbReference type="PANTHER" id="PTHR42685:SF22">
    <property type="entry name" value="CONDITIONED MEDIUM FACTOR RECEPTOR 1"/>
    <property type="match status" value="1"/>
</dbReference>
<sequence length="401" mass="45816">MAKNIERFDLAIVGASIAGNFLCYLLSNTKLRILVIEEHKNIGVPFQCAGIVSQKLTQLIKVPNDIILNRVNVAKLVTPFGKIIKLSGDENPYIINRIALDRLFYEKVKNYKNISFYLGEKFESFKYLKENKNKCVLLETSKRKIKVKMLIGCDGPLSLVGKTLGIKNKVIYASQIRVKGTFNQNEAAMYFDPRWKELFGWIVPEGNNIYRIGIGTSTNIAKKFKLFTKALKIDINQKIDQQGGIIPYGLMNKIAFNNVLLLGDSACQVKATTGGGIVMLLTCAKYAASCIIKCFKTNSFSKKFIKRNYERLCATNVGKQLKIHYIVRSMMEEFTKKDFEKLFQIIKKSKIEHLISIYGDMDFPREIIFKLLKNPLVFTFLIKFVLKHPNIFVRSLRTLTK</sequence>
<gene>
    <name evidence="1" type="ORF">LCGC14_0582970</name>
</gene>
<dbReference type="InterPro" id="IPR050407">
    <property type="entry name" value="Geranylgeranyl_reductase"/>
</dbReference>
<dbReference type="EMBL" id="LAZR01000888">
    <property type="protein sequence ID" value="KKN55360.1"/>
    <property type="molecule type" value="Genomic_DNA"/>
</dbReference>
<name>A0A0F9RFT4_9ZZZZ</name>
<dbReference type="SUPFAM" id="SSF51905">
    <property type="entry name" value="FAD/NAD(P)-binding domain"/>
    <property type="match status" value="1"/>
</dbReference>
<dbReference type="AlphaFoldDB" id="A0A0F9RFT4"/>